<dbReference type="PANTHER" id="PTHR11738:SF186">
    <property type="entry name" value="OSTEOCLAST-ASSOCIATED IMMUNOGLOBULIN-LIKE RECEPTOR"/>
    <property type="match status" value="1"/>
</dbReference>
<dbReference type="PANTHER" id="PTHR11738">
    <property type="entry name" value="MHC CLASS I NK CELL RECEPTOR"/>
    <property type="match status" value="1"/>
</dbReference>
<dbReference type="SUPFAM" id="SSF48726">
    <property type="entry name" value="Immunoglobulin"/>
    <property type="match status" value="2"/>
</dbReference>
<dbReference type="Gene3D" id="2.60.40.10">
    <property type="entry name" value="Immunoglobulins"/>
    <property type="match status" value="2"/>
</dbReference>
<sequence length="222" mass="24679">MGLSLLNLFVCTESTFPRPTISPSPIMLVPPGGNATIQCESKKSSMRFYLQKSGDEMPQQFLETNGTVAKFHIMNANKSHTGEYSCRYSTKSGPFIVSKMSNLTRLAITDPHLPKPSISLIPNKIVMLTDRMRIECTANRSGNRFYLYKGIDKKQLQIVITDGDSVIFPINNLHKEDAGSFSCSYMNQSEFFTASETSDNVTLLVTGQNSKSVNTKARLEES</sequence>
<evidence type="ECO:0000313" key="7">
    <source>
        <dbReference type="Ensembl" id="ENSACAP00000019640.2"/>
    </source>
</evidence>
<dbReference type="InterPro" id="IPR013151">
    <property type="entry name" value="Immunoglobulin_dom"/>
</dbReference>
<dbReference type="InterPro" id="IPR050412">
    <property type="entry name" value="Ig-like_Receptors_ImmuneReg"/>
</dbReference>
<dbReference type="eggNOG" id="ENOG502RYEX">
    <property type="taxonomic scope" value="Eukaryota"/>
</dbReference>
<dbReference type="FunFam" id="2.60.40.10:FF:000033">
    <property type="entry name" value="Killer cell immunoglobulin-like receptor"/>
    <property type="match status" value="1"/>
</dbReference>
<evidence type="ECO:0000259" key="6">
    <source>
        <dbReference type="PROSITE" id="PS50835"/>
    </source>
</evidence>
<dbReference type="HOGENOM" id="CLU_375501_0_0_1"/>
<reference evidence="7" key="1">
    <citation type="submission" date="2009-12" db="EMBL/GenBank/DDBJ databases">
        <title>The Genome Sequence of Anolis carolinensis (Green Anole Lizard).</title>
        <authorList>
            <consortium name="The Genome Sequencing Platform"/>
            <person name="Di Palma F."/>
            <person name="Alfoldi J."/>
            <person name="Heiman D."/>
            <person name="Young S."/>
            <person name="Grabherr M."/>
            <person name="Johnson J."/>
            <person name="Lander E.S."/>
            <person name="Lindblad-Toh K."/>
        </authorList>
    </citation>
    <scope>NUCLEOTIDE SEQUENCE [LARGE SCALE GENOMIC DNA]</scope>
    <source>
        <strain evidence="7">JBL SC #1</strain>
    </source>
</reference>
<evidence type="ECO:0000256" key="4">
    <source>
        <dbReference type="ARBA" id="ARBA00023180"/>
    </source>
</evidence>
<keyword evidence="1" id="KW-0732">Signal</keyword>
<dbReference type="SMART" id="SM00409">
    <property type="entry name" value="IG"/>
    <property type="match status" value="2"/>
</dbReference>
<dbReference type="PROSITE" id="PS50835">
    <property type="entry name" value="IG_LIKE"/>
    <property type="match status" value="1"/>
</dbReference>
<protein>
    <recommendedName>
        <fullName evidence="6">Ig-like domain-containing protein</fullName>
    </recommendedName>
</protein>
<dbReference type="FunFam" id="2.60.40.10:FF:000049">
    <property type="entry name" value="Leukocyte immunoglobulin-like receptor subfamily B member 1"/>
    <property type="match status" value="1"/>
</dbReference>
<dbReference type="STRING" id="28377.ENSACAP00000019640"/>
<reference evidence="7" key="3">
    <citation type="submission" date="2025-09" db="UniProtKB">
        <authorList>
            <consortium name="Ensembl"/>
        </authorList>
    </citation>
    <scope>IDENTIFICATION</scope>
</reference>
<dbReference type="Bgee" id="ENSACAG00000027060">
    <property type="expression patterns" value="Expressed in heart and 3 other cell types or tissues"/>
</dbReference>
<keyword evidence="5" id="KW-0393">Immunoglobulin domain</keyword>
<dbReference type="AlphaFoldDB" id="H9GST1"/>
<keyword evidence="8" id="KW-1185">Reference proteome</keyword>
<dbReference type="GO" id="GO:0007166">
    <property type="term" value="P:cell surface receptor signaling pathway"/>
    <property type="evidence" value="ECO:0007669"/>
    <property type="project" value="UniProtKB-ARBA"/>
</dbReference>
<organism evidence="7 8">
    <name type="scientific">Anolis carolinensis</name>
    <name type="common">Green anole</name>
    <name type="synonym">American chameleon</name>
    <dbReference type="NCBI Taxonomy" id="28377"/>
    <lineage>
        <taxon>Eukaryota</taxon>
        <taxon>Metazoa</taxon>
        <taxon>Chordata</taxon>
        <taxon>Craniata</taxon>
        <taxon>Vertebrata</taxon>
        <taxon>Euteleostomi</taxon>
        <taxon>Lepidosauria</taxon>
        <taxon>Squamata</taxon>
        <taxon>Bifurcata</taxon>
        <taxon>Unidentata</taxon>
        <taxon>Episquamata</taxon>
        <taxon>Toxicofera</taxon>
        <taxon>Iguania</taxon>
        <taxon>Dactyloidae</taxon>
        <taxon>Anolis</taxon>
    </lineage>
</organism>
<evidence type="ECO:0000256" key="1">
    <source>
        <dbReference type="ARBA" id="ARBA00022729"/>
    </source>
</evidence>
<dbReference type="InterPro" id="IPR036179">
    <property type="entry name" value="Ig-like_dom_sf"/>
</dbReference>
<dbReference type="InterPro" id="IPR007110">
    <property type="entry name" value="Ig-like_dom"/>
</dbReference>
<evidence type="ECO:0000256" key="3">
    <source>
        <dbReference type="ARBA" id="ARBA00023157"/>
    </source>
</evidence>
<keyword evidence="2" id="KW-0677">Repeat</keyword>
<evidence type="ECO:0000313" key="8">
    <source>
        <dbReference type="Proteomes" id="UP000001646"/>
    </source>
</evidence>
<keyword evidence="4" id="KW-0325">Glycoprotein</keyword>
<dbReference type="GeneTree" id="ENSGT01150000286974"/>
<dbReference type="InterPro" id="IPR003599">
    <property type="entry name" value="Ig_sub"/>
</dbReference>
<name>H9GST1_ANOCA</name>
<reference evidence="7" key="2">
    <citation type="submission" date="2025-08" db="UniProtKB">
        <authorList>
            <consortium name="Ensembl"/>
        </authorList>
    </citation>
    <scope>IDENTIFICATION</scope>
</reference>
<evidence type="ECO:0000256" key="2">
    <source>
        <dbReference type="ARBA" id="ARBA00022737"/>
    </source>
</evidence>
<feature type="domain" description="Ig-like" evidence="6">
    <location>
        <begin position="17"/>
        <end position="104"/>
    </location>
</feature>
<evidence type="ECO:0000256" key="5">
    <source>
        <dbReference type="ARBA" id="ARBA00023319"/>
    </source>
</evidence>
<keyword evidence="3" id="KW-1015">Disulfide bond</keyword>
<proteinExistence type="predicted"/>
<dbReference type="Pfam" id="PF00047">
    <property type="entry name" value="ig"/>
    <property type="match status" value="1"/>
</dbReference>
<dbReference type="Proteomes" id="UP000001646">
    <property type="component" value="Unplaced"/>
</dbReference>
<dbReference type="Ensembl" id="ENSACAT00000022318.2">
    <property type="protein sequence ID" value="ENSACAP00000019640.2"/>
    <property type="gene ID" value="ENSACAG00000027060.3"/>
</dbReference>
<dbReference type="InParanoid" id="H9GST1"/>
<dbReference type="GO" id="GO:0002764">
    <property type="term" value="P:immune response-regulating signaling pathway"/>
    <property type="evidence" value="ECO:0000318"/>
    <property type="project" value="GO_Central"/>
</dbReference>
<dbReference type="InterPro" id="IPR013783">
    <property type="entry name" value="Ig-like_fold"/>
</dbReference>
<accession>H9GST1</accession>